<dbReference type="Proteomes" id="UP000001197">
    <property type="component" value="Chromosome 2"/>
</dbReference>
<evidence type="ECO:0000313" key="1">
    <source>
        <dbReference type="EMBL" id="CAP73071.1"/>
    </source>
</evidence>
<dbReference type="AlphaFoldDB" id="B2B5J6"/>
<dbReference type="KEGG" id="pan:PODANSg8288"/>
<reference evidence="1" key="2">
    <citation type="submission" date="2008-07" db="EMBL/GenBank/DDBJ databases">
        <authorList>
            <person name="Genoscope - CEA"/>
        </authorList>
    </citation>
    <scope>NUCLEOTIDE SEQUENCE</scope>
    <source>
        <strain evidence="1">S mat+</strain>
    </source>
</reference>
<keyword evidence="3" id="KW-1185">Reference proteome</keyword>
<dbReference type="EMBL" id="CU640366">
    <property type="protein sequence ID" value="CAP73071.1"/>
    <property type="molecule type" value="Genomic_DNA"/>
</dbReference>
<organism evidence="1">
    <name type="scientific">Podospora anserina (strain S / ATCC MYA-4624 / DSM 980 / FGSC 10383)</name>
    <name type="common">Pleurage anserina</name>
    <dbReference type="NCBI Taxonomy" id="515849"/>
    <lineage>
        <taxon>Eukaryota</taxon>
        <taxon>Fungi</taxon>
        <taxon>Dikarya</taxon>
        <taxon>Ascomycota</taxon>
        <taxon>Pezizomycotina</taxon>
        <taxon>Sordariomycetes</taxon>
        <taxon>Sordariomycetidae</taxon>
        <taxon>Sordariales</taxon>
        <taxon>Podosporaceae</taxon>
        <taxon>Podospora</taxon>
        <taxon>Podospora anserina</taxon>
    </lineage>
</organism>
<reference evidence="1 3" key="1">
    <citation type="journal article" date="2008" name="Genome Biol.">
        <title>The genome sequence of the model ascomycete fungus Podospora anserina.</title>
        <authorList>
            <person name="Espagne E."/>
            <person name="Lespinet O."/>
            <person name="Malagnac F."/>
            <person name="Da Silva C."/>
            <person name="Jaillon O."/>
            <person name="Porcel B.M."/>
            <person name="Couloux A."/>
            <person name="Aury J.-M."/>
            <person name="Segurens B."/>
            <person name="Poulain J."/>
            <person name="Anthouard V."/>
            <person name="Grossetete S."/>
            <person name="Khalili H."/>
            <person name="Coppin E."/>
            <person name="Dequard-Chablat M."/>
            <person name="Picard M."/>
            <person name="Contamine V."/>
            <person name="Arnaise S."/>
            <person name="Bourdais A."/>
            <person name="Berteaux-Lecellier V."/>
            <person name="Gautheret D."/>
            <person name="de Vries R.P."/>
            <person name="Battaglia E."/>
            <person name="Coutinho P.M."/>
            <person name="Danchin E.G.J."/>
            <person name="Henrissat B."/>
            <person name="El Khoury R."/>
            <person name="Sainsard-Chanet A."/>
            <person name="Boivin A."/>
            <person name="Pinan-Lucarre B."/>
            <person name="Sellem C.H."/>
            <person name="Debuchy R."/>
            <person name="Wincker P."/>
            <person name="Weissenbach J."/>
            <person name="Silar P."/>
        </authorList>
    </citation>
    <scope>NUCLEOTIDE SEQUENCE [LARGE SCALE GENOMIC DNA]</scope>
    <source>
        <strain evidence="3">S / ATCC MYA-4624 / DSM 980 / FGSC 10383</strain>
        <strain evidence="1">S mat+</strain>
    </source>
</reference>
<dbReference type="VEuPathDB" id="FungiDB:PODANS_2_4856"/>
<accession>B2B5J6</accession>
<dbReference type="GeneID" id="6196036"/>
<reference evidence="2" key="4">
    <citation type="submission" date="2014-09" db="EMBL/GenBank/DDBJ databases">
        <title>Maintaining two mating types: Structure of the mating type locus and its role in heterokaryosis in Podospora anserina.</title>
        <authorList>
            <person name="Grognet P."/>
            <person name="Bidard F."/>
            <person name="Kuchly C."/>
            <person name="Chan Ho Tong L."/>
            <person name="Coppin E."/>
            <person name="Ait Benkhali J."/>
            <person name="Couloux A."/>
            <person name="Wincker P."/>
            <person name="Debuchy R."/>
            <person name="Silar P."/>
        </authorList>
    </citation>
    <scope>NUCLEOTIDE SEQUENCE</scope>
</reference>
<name>B2B5J6_PODAN</name>
<reference evidence="3" key="3">
    <citation type="journal article" date="2014" name="Genetics">
        <title>Maintaining two mating types: Structure of the mating type locus and its role in heterokaryosis in Podospora anserina.</title>
        <authorList>
            <person name="Grognet P."/>
            <person name="Bidard F."/>
            <person name="Kuchly C."/>
            <person name="Tong L.C.H."/>
            <person name="Coppin E."/>
            <person name="Benkhali J.A."/>
            <person name="Couloux A."/>
            <person name="Wincker P."/>
            <person name="Debuchy R."/>
            <person name="Silar P."/>
        </authorList>
    </citation>
    <scope>GENOME REANNOTATION</scope>
    <source>
        <strain evidence="3">S / ATCC MYA-4624 / DSM 980 / FGSC 10383</strain>
    </source>
</reference>
<dbReference type="RefSeq" id="XP_001911246.1">
    <property type="nucleotide sequence ID" value="XM_001911211.1"/>
</dbReference>
<protein>
    <submittedName>
        <fullName evidence="1">Podospora anserina S mat+ genomic DNA chromosome 2, supercontig 2</fullName>
    </submittedName>
</protein>
<evidence type="ECO:0000313" key="3">
    <source>
        <dbReference type="Proteomes" id="UP000001197"/>
    </source>
</evidence>
<gene>
    <name evidence="1" type="ORF">PODANS_2_4856</name>
</gene>
<evidence type="ECO:0000313" key="2">
    <source>
        <dbReference type="EMBL" id="CDP25471.1"/>
    </source>
</evidence>
<dbReference type="EMBL" id="FO904937">
    <property type="protein sequence ID" value="CDP25471.1"/>
    <property type="molecule type" value="Genomic_DNA"/>
</dbReference>
<dbReference type="OrthoDB" id="2104739at2759"/>
<dbReference type="HOGENOM" id="CLU_1190311_0_0_1"/>
<proteinExistence type="predicted"/>
<sequence>MSDSCGDDPLPKPPMELEVKCRKALERYAAITKMDGTRHFPSDIHRQSANIRTFNTHVRDRRTRAALAPDFDQDIDKHIATMAERSRPKKGRQYLRQQYLLRDDRRCIMTATWWALRRYFDLSDRNFHPDILHGPENTISLTIEFVKEYRQFRIALEPGEGNGNIYTCRIMDPETRSMSVDHFAPQDQPITLTHHDNIPMPSRDLLRIHHTLGKIFHVSKTTAESMTRVLTCV</sequence>
<dbReference type="InParanoid" id="B2B5J6"/>